<dbReference type="PANTHER" id="PTHR10545">
    <property type="entry name" value="DIAMINE N-ACETYLTRANSFERASE"/>
    <property type="match status" value="1"/>
</dbReference>
<organism evidence="4">
    <name type="scientific">Vibrio tasmaniensis</name>
    <dbReference type="NCBI Taxonomy" id="212663"/>
    <lineage>
        <taxon>Bacteria</taxon>
        <taxon>Pseudomonadati</taxon>
        <taxon>Pseudomonadota</taxon>
        <taxon>Gammaproteobacteria</taxon>
        <taxon>Vibrionales</taxon>
        <taxon>Vibrionaceae</taxon>
        <taxon>Vibrio</taxon>
    </lineage>
</organism>
<dbReference type="PANTHER" id="PTHR10545:SF29">
    <property type="entry name" value="GH14572P-RELATED"/>
    <property type="match status" value="1"/>
</dbReference>
<proteinExistence type="predicted"/>
<keyword evidence="1" id="KW-0808">Transferase</keyword>
<evidence type="ECO:0000313" key="4">
    <source>
        <dbReference type="EMBL" id="AKN36384.1"/>
    </source>
</evidence>
<dbReference type="EMBL" id="KP795486">
    <property type="protein sequence ID" value="AKN36384.1"/>
    <property type="molecule type" value="Genomic_DNA"/>
</dbReference>
<dbReference type="InterPro" id="IPR000182">
    <property type="entry name" value="GNAT_dom"/>
</dbReference>
<accession>A0A0H3ZR61</accession>
<evidence type="ECO:0000256" key="1">
    <source>
        <dbReference type="ARBA" id="ARBA00022679"/>
    </source>
</evidence>
<dbReference type="AlphaFoldDB" id="A0A0H3ZR61"/>
<dbReference type="Gene3D" id="3.40.630.30">
    <property type="match status" value="1"/>
</dbReference>
<protein>
    <recommendedName>
        <fullName evidence="3">N-acetyltransferase domain-containing protein</fullName>
    </recommendedName>
</protein>
<dbReference type="PROSITE" id="PS51186">
    <property type="entry name" value="GNAT"/>
    <property type="match status" value="1"/>
</dbReference>
<sequence>MKIIFANKTHIEQILPIFMELEEYYFGGKAASLESIRNYFQSRVFSEISGVQVLLAIDESDQAVGLATFSVLYPAPRLSGQIYMKDLFTSASSRGTGVGKQLMQFIAKYALENGCNRLDWTAESSNPVAGEFYAAIGADQVKEKQYFRFEGSALSKFATAT</sequence>
<reference evidence="4" key="1">
    <citation type="journal article" date="2015" name="MBio">
        <title>Eco-Evolutionary Dynamics of Episomes among Ecologically Cohesive Bacterial Populations.</title>
        <authorList>
            <person name="Xue H."/>
            <person name="Cordero O.X."/>
            <person name="Camas F.M."/>
            <person name="Trimble W."/>
            <person name="Meyer F."/>
            <person name="Guglielmini J."/>
            <person name="Rocha E.P."/>
            <person name="Polz M.F."/>
        </authorList>
    </citation>
    <scope>NUCLEOTIDE SEQUENCE</scope>
    <source>
        <strain evidence="4">FF_174</strain>
    </source>
</reference>
<evidence type="ECO:0000259" key="3">
    <source>
        <dbReference type="PROSITE" id="PS51186"/>
    </source>
</evidence>
<dbReference type="InterPro" id="IPR051016">
    <property type="entry name" value="Diverse_Substrate_AcTransf"/>
</dbReference>
<evidence type="ECO:0000256" key="2">
    <source>
        <dbReference type="ARBA" id="ARBA00023315"/>
    </source>
</evidence>
<dbReference type="SUPFAM" id="SSF55729">
    <property type="entry name" value="Acyl-CoA N-acyltransferases (Nat)"/>
    <property type="match status" value="1"/>
</dbReference>
<name>A0A0H3ZR61_9VIBR</name>
<dbReference type="InterPro" id="IPR016181">
    <property type="entry name" value="Acyl_CoA_acyltransferase"/>
</dbReference>
<feature type="domain" description="N-acetyltransferase" evidence="3">
    <location>
        <begin position="3"/>
        <end position="161"/>
    </location>
</feature>
<dbReference type="Pfam" id="PF00583">
    <property type="entry name" value="Acetyltransf_1"/>
    <property type="match status" value="1"/>
</dbReference>
<dbReference type="CDD" id="cd04301">
    <property type="entry name" value="NAT_SF"/>
    <property type="match status" value="1"/>
</dbReference>
<keyword evidence="2" id="KW-0012">Acyltransferase</keyword>
<dbReference type="GO" id="GO:0008080">
    <property type="term" value="F:N-acetyltransferase activity"/>
    <property type="evidence" value="ECO:0007669"/>
    <property type="project" value="TreeGrafter"/>
</dbReference>